<dbReference type="PROSITE" id="PS01124">
    <property type="entry name" value="HTH_ARAC_FAMILY_2"/>
    <property type="match status" value="1"/>
</dbReference>
<reference evidence="5" key="1">
    <citation type="submission" date="2009-07" db="EMBL/GenBank/DDBJ databases">
        <authorList>
            <person name="Weinstock G."/>
            <person name="Sodergren E."/>
            <person name="Clifton S."/>
            <person name="Fulton L."/>
            <person name="Fulton B."/>
            <person name="Courtney L."/>
            <person name="Fronick C."/>
            <person name="Harrison M."/>
            <person name="Strong C."/>
            <person name="Farmer C."/>
            <person name="Delahaunty K."/>
            <person name="Markovic C."/>
            <person name="Hall O."/>
            <person name="Minx P."/>
            <person name="Tomlinson C."/>
            <person name="Mitreva M."/>
            <person name="Nelson J."/>
            <person name="Hou S."/>
            <person name="Wollam A."/>
            <person name="Pepin K.H."/>
            <person name="Johnson M."/>
            <person name="Bhonagiri V."/>
            <person name="Nash W.E."/>
            <person name="Warren W."/>
            <person name="Chinwalla A."/>
            <person name="Mardis E.R."/>
            <person name="Wilson R.K."/>
        </authorList>
    </citation>
    <scope>NUCLEOTIDE SEQUENCE [LARGE SCALE GENOMIC DNA]</scope>
    <source>
        <strain evidence="5">DSM 14469</strain>
    </source>
</reference>
<dbReference type="GO" id="GO:0003700">
    <property type="term" value="F:DNA-binding transcription factor activity"/>
    <property type="evidence" value="ECO:0007669"/>
    <property type="project" value="InterPro"/>
</dbReference>
<dbReference type="EMBL" id="ACCL02000006">
    <property type="protein sequence ID" value="EET61406.1"/>
    <property type="molecule type" value="Genomic_DNA"/>
</dbReference>
<dbReference type="InterPro" id="IPR014710">
    <property type="entry name" value="RmlC-like_jellyroll"/>
</dbReference>
<evidence type="ECO:0000256" key="1">
    <source>
        <dbReference type="ARBA" id="ARBA00023015"/>
    </source>
</evidence>
<feature type="domain" description="HTH araC/xylS-type" evidence="4">
    <location>
        <begin position="222"/>
        <end position="319"/>
    </location>
</feature>
<dbReference type="RefSeq" id="WP_006861375.1">
    <property type="nucleotide sequence ID" value="NZ_ACCL02000006.1"/>
</dbReference>
<accession>C6LDH2</accession>
<gene>
    <name evidence="5" type="ORF">BRYFOR_06581</name>
</gene>
<keyword evidence="6" id="KW-1185">Reference proteome</keyword>
<dbReference type="STRING" id="168384.SAMN05660368_01530"/>
<evidence type="ECO:0000259" key="4">
    <source>
        <dbReference type="PROSITE" id="PS01124"/>
    </source>
</evidence>
<comment type="caution">
    <text evidence="5">The sequence shown here is derived from an EMBL/GenBank/DDBJ whole genome shotgun (WGS) entry which is preliminary data.</text>
</comment>
<dbReference type="Gene3D" id="1.10.10.60">
    <property type="entry name" value="Homeodomain-like"/>
    <property type="match status" value="2"/>
</dbReference>
<dbReference type="Pfam" id="PF02311">
    <property type="entry name" value="AraC_binding"/>
    <property type="match status" value="1"/>
</dbReference>
<dbReference type="InterPro" id="IPR011051">
    <property type="entry name" value="RmlC_Cupin_sf"/>
</dbReference>
<dbReference type="SUPFAM" id="SSF51182">
    <property type="entry name" value="RmlC-like cupins"/>
    <property type="match status" value="1"/>
</dbReference>
<dbReference type="PANTHER" id="PTHR43280">
    <property type="entry name" value="ARAC-FAMILY TRANSCRIPTIONAL REGULATOR"/>
    <property type="match status" value="1"/>
</dbReference>
<dbReference type="InterPro" id="IPR018060">
    <property type="entry name" value="HTH_AraC"/>
</dbReference>
<dbReference type="Gene3D" id="2.60.120.10">
    <property type="entry name" value="Jelly Rolls"/>
    <property type="match status" value="1"/>
</dbReference>
<keyword evidence="2" id="KW-0238">DNA-binding</keyword>
<protein>
    <submittedName>
        <fullName evidence="5">Transcriptional regulator, AraC family</fullName>
    </submittedName>
</protein>
<name>C6LDH2_9FIRM</name>
<proteinExistence type="predicted"/>
<dbReference type="GO" id="GO:0043565">
    <property type="term" value="F:sequence-specific DNA binding"/>
    <property type="evidence" value="ECO:0007669"/>
    <property type="project" value="InterPro"/>
</dbReference>
<dbReference type="PANTHER" id="PTHR43280:SF28">
    <property type="entry name" value="HTH-TYPE TRANSCRIPTIONAL ACTIVATOR RHAS"/>
    <property type="match status" value="1"/>
</dbReference>
<dbReference type="SMART" id="SM00342">
    <property type="entry name" value="HTH_ARAC"/>
    <property type="match status" value="1"/>
</dbReference>
<dbReference type="InterPro" id="IPR020449">
    <property type="entry name" value="Tscrpt_reg_AraC-type_HTH"/>
</dbReference>
<keyword evidence="3" id="KW-0804">Transcription</keyword>
<dbReference type="InterPro" id="IPR009057">
    <property type="entry name" value="Homeodomain-like_sf"/>
</dbReference>
<dbReference type="SUPFAM" id="SSF46689">
    <property type="entry name" value="Homeodomain-like"/>
    <property type="match status" value="1"/>
</dbReference>
<dbReference type="PRINTS" id="PR00032">
    <property type="entry name" value="HTHARAC"/>
</dbReference>
<keyword evidence="1" id="KW-0805">Transcription regulation</keyword>
<dbReference type="OrthoDB" id="9816335at2"/>
<evidence type="ECO:0000256" key="2">
    <source>
        <dbReference type="ARBA" id="ARBA00023125"/>
    </source>
</evidence>
<dbReference type="InterPro" id="IPR003313">
    <property type="entry name" value="AraC-bd"/>
</dbReference>
<evidence type="ECO:0000256" key="3">
    <source>
        <dbReference type="ARBA" id="ARBA00023163"/>
    </source>
</evidence>
<dbReference type="Proteomes" id="UP000005561">
    <property type="component" value="Unassembled WGS sequence"/>
</dbReference>
<dbReference type="AlphaFoldDB" id="C6LDH2"/>
<sequence length="319" mass="37860">MNAELLSHLRKITEEEREILQQHGDIRRELYTSRQEFVIDNKKLLERGHLIEIRPHTRFAHFPKHRHNYVEMIYMCCGNTTHIINDQHTITLNEGDLLFLNQNATQEILPAGENDIAVNFIILPEFFDRSLTMMERDNVLRRFLISALSQDISQINYLLFRAKHILPVQNLVENMLWTLIDKKPYTNSINQVTMGLIFMNLSVFWDTPLQDSSRTPEEDMIFYILKYIEMHYKSGSLADVSARLKLPDYQISRLLKKYTGHNFKELLQQQKLQQATYFLTNTELPVDRIMENIGYNNSSYFYRIFHNTYGCSPGEYRRK</sequence>
<evidence type="ECO:0000313" key="6">
    <source>
        <dbReference type="Proteomes" id="UP000005561"/>
    </source>
</evidence>
<dbReference type="eggNOG" id="COG2207">
    <property type="taxonomic scope" value="Bacteria"/>
</dbReference>
<dbReference type="eggNOG" id="COG1917">
    <property type="taxonomic scope" value="Bacteria"/>
</dbReference>
<evidence type="ECO:0000313" key="5">
    <source>
        <dbReference type="EMBL" id="EET61406.1"/>
    </source>
</evidence>
<organism evidence="5 6">
    <name type="scientific">Marvinbryantia formatexigens DSM 14469</name>
    <dbReference type="NCBI Taxonomy" id="478749"/>
    <lineage>
        <taxon>Bacteria</taxon>
        <taxon>Bacillati</taxon>
        <taxon>Bacillota</taxon>
        <taxon>Clostridia</taxon>
        <taxon>Lachnospirales</taxon>
        <taxon>Lachnospiraceae</taxon>
        <taxon>Marvinbryantia</taxon>
    </lineage>
</organism>
<dbReference type="Pfam" id="PF12833">
    <property type="entry name" value="HTH_18"/>
    <property type="match status" value="1"/>
</dbReference>